<evidence type="ECO:0000313" key="2">
    <source>
        <dbReference type="EMBL" id="OAG11659.1"/>
    </source>
</evidence>
<reference evidence="2 3" key="1">
    <citation type="submission" date="2016-05" db="EMBL/GenBank/DDBJ databases">
        <title>Comparative analysis of secretome profiles of manganese(II)-oxidizing ascomycete fungi.</title>
        <authorList>
            <consortium name="DOE Joint Genome Institute"/>
            <person name="Zeiner C.A."/>
            <person name="Purvine S.O."/>
            <person name="Zink E.M."/>
            <person name="Wu S."/>
            <person name="Pasa-Tolic L."/>
            <person name="Chaput D.L."/>
            <person name="Haridas S."/>
            <person name="Grigoriev I.V."/>
            <person name="Santelli C.M."/>
            <person name="Hansel C.M."/>
        </authorList>
    </citation>
    <scope>NUCLEOTIDE SEQUENCE [LARGE SCALE GENOMIC DNA]</scope>
    <source>
        <strain evidence="2 3">AP3s5-JAC2a</strain>
    </source>
</reference>
<name>A0A177CY76_9PLEO</name>
<keyword evidence="3" id="KW-1185">Reference proteome</keyword>
<organism evidence="2 3">
    <name type="scientific">Paraphaeosphaeria sporulosa</name>
    <dbReference type="NCBI Taxonomy" id="1460663"/>
    <lineage>
        <taxon>Eukaryota</taxon>
        <taxon>Fungi</taxon>
        <taxon>Dikarya</taxon>
        <taxon>Ascomycota</taxon>
        <taxon>Pezizomycotina</taxon>
        <taxon>Dothideomycetes</taxon>
        <taxon>Pleosporomycetidae</taxon>
        <taxon>Pleosporales</taxon>
        <taxon>Massarineae</taxon>
        <taxon>Didymosphaeriaceae</taxon>
        <taxon>Paraphaeosphaeria</taxon>
    </lineage>
</organism>
<sequence>MRLSLCLATLAALVNAGLYIPTTLQSVFDLKDLWNGQPKIPQVILDTNHAWLAANKKWLDRYPDVRTAICANDSDLWTKPTTPERAPPPDLLANLTIDNNKYGVNRFGWKNAVDRLTELKSCSAALEAVESLHVEIYVHDSKYDTWKESTFPPATLYPLFTDVLASMPHLGKLHWQVRQESSPGFAAAFARANVTLPSVLQLVVGGDDAWLVRRCPRLEHLTLEHDASHAALVYATEGLPLQSVSMATLGWPRVTWMELLGALLEAQPRIPRLEMDGELYDGAKWKDDPERFIQHLELLARFENLTSLTLPPAWQLGLGFDGGHWCGNAYWGADGRAYGRQVTRDSVAAVERAADMTVKMLPRLRQLGVGGMRGNVTVDGEGAVEVVWPWTGRLDEYTYEVWPEVENDFGYEEW</sequence>
<feature type="signal peptide" evidence="1">
    <location>
        <begin position="1"/>
        <end position="16"/>
    </location>
</feature>
<keyword evidence="1" id="KW-0732">Signal</keyword>
<protein>
    <submittedName>
        <fullName evidence="2">Uncharacterized protein</fullName>
    </submittedName>
</protein>
<proteinExistence type="predicted"/>
<dbReference type="RefSeq" id="XP_018042024.1">
    <property type="nucleotide sequence ID" value="XM_018186148.1"/>
</dbReference>
<accession>A0A177CY76</accession>
<dbReference type="OrthoDB" id="3636801at2759"/>
<gene>
    <name evidence="2" type="ORF">CC84DRAFT_41948</name>
</gene>
<evidence type="ECO:0000313" key="3">
    <source>
        <dbReference type="Proteomes" id="UP000077069"/>
    </source>
</evidence>
<dbReference type="EMBL" id="KV441548">
    <property type="protein sequence ID" value="OAG11659.1"/>
    <property type="molecule type" value="Genomic_DNA"/>
</dbReference>
<evidence type="ECO:0000256" key="1">
    <source>
        <dbReference type="SAM" id="SignalP"/>
    </source>
</evidence>
<dbReference type="Proteomes" id="UP000077069">
    <property type="component" value="Unassembled WGS sequence"/>
</dbReference>
<dbReference type="AlphaFoldDB" id="A0A177CY76"/>
<feature type="chain" id="PRO_5008058790" evidence="1">
    <location>
        <begin position="17"/>
        <end position="414"/>
    </location>
</feature>
<dbReference type="InParanoid" id="A0A177CY76"/>
<dbReference type="GeneID" id="28769634"/>